<reference evidence="2" key="1">
    <citation type="submission" date="2022-11" db="UniProtKB">
        <authorList>
            <consortium name="WormBaseParasite"/>
        </authorList>
    </citation>
    <scope>IDENTIFICATION</scope>
</reference>
<accession>A0AC34RG14</accession>
<proteinExistence type="predicted"/>
<name>A0AC34RG14_9BILA</name>
<protein>
    <submittedName>
        <fullName evidence="2">Uncharacterized protein</fullName>
    </submittedName>
</protein>
<evidence type="ECO:0000313" key="2">
    <source>
        <dbReference type="WBParaSite" id="JU765_v2.g6476.t1"/>
    </source>
</evidence>
<sequence length="176" mass="20276">MPIVRLIALQSQICNGLKTPTWQYYRRLIVQSYGITELSWLLKLQMAGLIRCSDNTDKIKMTYLPIDFETLKKRFRLIVDDPESETVAKTYSGYVPLLIRILEEGETNQFKDWKSLEVVNEEKKPTLTGKKMLFVVGGITRAEMGLIKTRFPSFIHCCTSTIITGDSMLQVFREIS</sequence>
<dbReference type="WBParaSite" id="JU765_v2.g6476.t1">
    <property type="protein sequence ID" value="JU765_v2.g6476.t1"/>
    <property type="gene ID" value="JU765_v2.g6476"/>
</dbReference>
<evidence type="ECO:0000313" key="1">
    <source>
        <dbReference type="Proteomes" id="UP000887576"/>
    </source>
</evidence>
<organism evidence="1 2">
    <name type="scientific">Panagrolaimus sp. JU765</name>
    <dbReference type="NCBI Taxonomy" id="591449"/>
    <lineage>
        <taxon>Eukaryota</taxon>
        <taxon>Metazoa</taxon>
        <taxon>Ecdysozoa</taxon>
        <taxon>Nematoda</taxon>
        <taxon>Chromadorea</taxon>
        <taxon>Rhabditida</taxon>
        <taxon>Tylenchina</taxon>
        <taxon>Panagrolaimomorpha</taxon>
        <taxon>Panagrolaimoidea</taxon>
        <taxon>Panagrolaimidae</taxon>
        <taxon>Panagrolaimus</taxon>
    </lineage>
</organism>
<dbReference type="Proteomes" id="UP000887576">
    <property type="component" value="Unplaced"/>
</dbReference>